<keyword evidence="4" id="KW-0732">Signal</keyword>
<evidence type="ECO:0000256" key="2">
    <source>
        <dbReference type="ARBA" id="ARBA00022737"/>
    </source>
</evidence>
<dbReference type="EMBL" id="JBJJXI010000153">
    <property type="protein sequence ID" value="KAL3385621.1"/>
    <property type="molecule type" value="Genomic_DNA"/>
</dbReference>
<proteinExistence type="predicted"/>
<evidence type="ECO:0000256" key="4">
    <source>
        <dbReference type="SAM" id="SignalP"/>
    </source>
</evidence>
<evidence type="ECO:0008006" key="7">
    <source>
        <dbReference type="Google" id="ProtNLM"/>
    </source>
</evidence>
<feature type="region of interest" description="Disordered" evidence="3">
    <location>
        <begin position="353"/>
        <end position="376"/>
    </location>
</feature>
<dbReference type="InterPro" id="IPR000033">
    <property type="entry name" value="LDLR_classB_rpt"/>
</dbReference>
<dbReference type="PANTHER" id="PTHR46513">
    <property type="entry name" value="VITELLOGENIN RECEPTOR-LIKE PROTEIN-RELATED-RELATED"/>
    <property type="match status" value="1"/>
</dbReference>
<keyword evidence="6" id="KW-1185">Reference proteome</keyword>
<feature type="chain" id="PRO_5044894632" description="EGF-like domain-containing protein" evidence="4">
    <location>
        <begin position="24"/>
        <end position="376"/>
    </location>
</feature>
<evidence type="ECO:0000313" key="5">
    <source>
        <dbReference type="EMBL" id="KAL3385621.1"/>
    </source>
</evidence>
<protein>
    <recommendedName>
        <fullName evidence="7">EGF-like domain-containing protein</fullName>
    </recommendedName>
</protein>
<dbReference type="SMART" id="SM00135">
    <property type="entry name" value="LY"/>
    <property type="match status" value="4"/>
</dbReference>
<evidence type="ECO:0000256" key="3">
    <source>
        <dbReference type="SAM" id="MobiDB-lite"/>
    </source>
</evidence>
<comment type="caution">
    <text evidence="5">The sequence shown here is derived from an EMBL/GenBank/DDBJ whole genome shotgun (WGS) entry which is preliminary data.</text>
</comment>
<evidence type="ECO:0000313" key="6">
    <source>
        <dbReference type="Proteomes" id="UP001627154"/>
    </source>
</evidence>
<evidence type="ECO:0000256" key="1">
    <source>
        <dbReference type="ARBA" id="ARBA00022536"/>
    </source>
</evidence>
<organism evidence="5 6">
    <name type="scientific">Trichogramma kaykai</name>
    <dbReference type="NCBI Taxonomy" id="54128"/>
    <lineage>
        <taxon>Eukaryota</taxon>
        <taxon>Metazoa</taxon>
        <taxon>Ecdysozoa</taxon>
        <taxon>Arthropoda</taxon>
        <taxon>Hexapoda</taxon>
        <taxon>Insecta</taxon>
        <taxon>Pterygota</taxon>
        <taxon>Neoptera</taxon>
        <taxon>Endopterygota</taxon>
        <taxon>Hymenoptera</taxon>
        <taxon>Apocrita</taxon>
        <taxon>Proctotrupomorpha</taxon>
        <taxon>Chalcidoidea</taxon>
        <taxon>Trichogrammatidae</taxon>
        <taxon>Trichogramma</taxon>
    </lineage>
</organism>
<accession>A0ABD2VYV3</accession>
<feature type="signal peptide" evidence="4">
    <location>
        <begin position="1"/>
        <end position="23"/>
    </location>
</feature>
<dbReference type="InterPro" id="IPR050778">
    <property type="entry name" value="Cueball_EGF_LRP_Nidogen"/>
</dbReference>
<sequence length="376" mass="42116">MFGMIRLIVLFAILARYSSTCSASPHAKGRTLPAQLYLLDGDELLLMNLTTGIDSPTILHKFVSAEDYDLDTDRLLWIDAMARIHSRRLNTSGRPYEDRLVLQYQPSVSTARITYDLVGRKFYVIDGESQEIDVVDESNDYQTILFERGPIKEEHVVREKPRRIVLDCKEGLMFIVTALNGVENIYRSNMDGTSKKFLISGAGGDELVVDNPSKQIFWINVQAKVIESADYGGGNRAFVAKVQAPSVLAVYDRQLFWLAHDYTGTSSGSSGSYIKTCQLDEVGCGHNTTRPLLRLGKLVRQPRSLKAYGVKSFRAQQSQSPCRQSNGGCRHMCLLTGAEERASCACNIGWRPSESDSRDCRMADRRNPGDRDEPRL</sequence>
<dbReference type="InterPro" id="IPR011042">
    <property type="entry name" value="6-blade_b-propeller_TolB-like"/>
</dbReference>
<gene>
    <name evidence="5" type="ORF">TKK_018689</name>
</gene>
<dbReference type="PANTHER" id="PTHR46513:SF13">
    <property type="entry name" value="EGF-LIKE DOMAIN-CONTAINING PROTEIN"/>
    <property type="match status" value="1"/>
</dbReference>
<dbReference type="Gene3D" id="2.120.10.30">
    <property type="entry name" value="TolB, C-terminal domain"/>
    <property type="match status" value="1"/>
</dbReference>
<keyword evidence="1" id="KW-0245">EGF-like domain</keyword>
<keyword evidence="2" id="KW-0677">Repeat</keyword>
<dbReference type="SUPFAM" id="SSF63825">
    <property type="entry name" value="YWTD domain"/>
    <property type="match status" value="1"/>
</dbReference>
<dbReference type="AlphaFoldDB" id="A0ABD2VYV3"/>
<name>A0ABD2VYV3_9HYME</name>
<reference evidence="5 6" key="1">
    <citation type="journal article" date="2024" name="bioRxiv">
        <title>A reference genome for Trichogramma kaykai: A tiny desert-dwelling parasitoid wasp with competing sex-ratio distorters.</title>
        <authorList>
            <person name="Culotta J."/>
            <person name="Lindsey A.R."/>
        </authorList>
    </citation>
    <scope>NUCLEOTIDE SEQUENCE [LARGE SCALE GENOMIC DNA]</scope>
    <source>
        <strain evidence="5 6">KSX58</strain>
    </source>
</reference>
<dbReference type="Proteomes" id="UP001627154">
    <property type="component" value="Unassembled WGS sequence"/>
</dbReference>